<evidence type="ECO:0000259" key="3">
    <source>
        <dbReference type="PROSITE" id="PS51823"/>
    </source>
</evidence>
<gene>
    <name evidence="4" type="ORF">NADFUDRAFT_84276</name>
</gene>
<dbReference type="STRING" id="857566.A0A1E3PEB5"/>
<dbReference type="InterPro" id="IPR025697">
    <property type="entry name" value="CLU_dom"/>
</dbReference>
<name>A0A1E3PEB5_9ASCO</name>
<dbReference type="SUPFAM" id="SSF103107">
    <property type="entry name" value="Hypothetical protein c14orf129, hspc210"/>
    <property type="match status" value="1"/>
</dbReference>
<dbReference type="Pfam" id="PF13236">
    <property type="entry name" value="CLU"/>
    <property type="match status" value="1"/>
</dbReference>
<dbReference type="OrthoDB" id="1414216at2759"/>
<dbReference type="Pfam" id="PF15044">
    <property type="entry name" value="CLU_N"/>
    <property type="match status" value="1"/>
</dbReference>
<dbReference type="Pfam" id="PF12807">
    <property type="entry name" value="eIF3_p135"/>
    <property type="match status" value="1"/>
</dbReference>
<dbReference type="GO" id="GO:0005737">
    <property type="term" value="C:cytoplasm"/>
    <property type="evidence" value="ECO:0007669"/>
    <property type="project" value="TreeGrafter"/>
</dbReference>
<keyword evidence="5" id="KW-1185">Reference proteome</keyword>
<evidence type="ECO:0000313" key="5">
    <source>
        <dbReference type="Proteomes" id="UP000095009"/>
    </source>
</evidence>
<dbReference type="InterPro" id="IPR019734">
    <property type="entry name" value="TPR_rpt"/>
</dbReference>
<sequence>MSDTNENNHPEQEVPMIEPIEIAIKFPSQPEAVNLTVFPVDTVNDIRQYIIDSSFGSRTCFSLWFQNEKLNEFIEIGTLDLQAGSVLELKEDPYNEESSRYHIQKVRESLGFNAKPSEDSSGYDAGISAFSQIRGLEPASQLSEDASDEEKEKYLAKLATEAKEIMESFDISMQPKISSFLPSKDTPLIPGAKIISLSHWNPAPANLRIKGDILYLQVTTLENDVFHIVSHVSGYYVSNTTGSKFDSSPKKINGKFQKSHSLYGLLQVLSPQMVIQIAKNQEILLQKDASVYLPPSNAFLTSPWLVYNPSAPKPDMTRTQTIVSKSPRDWNEELQSTREMKKDNIQDRLLRERLLNKLHHDFTEVATKGAIAIARGEVASQNPDEAQEAQIFLHNGIFFSYGSDSVGTFATEGGNAAARVAVGKDLEGVNLVNQLDVDGICPLATVIVDYCGKRIVAQSPVPGIFNQGASDEIDEAGEPIVASKIKYGSVEGKDIVANDEKFLPYFTKIAEAFHLQPHAITGKDNQAVELVTSLETKGWDGTDGRKYILDLYRTTPIDIEFLDSVDASDSAYPHRLAFVRHEAVEEWWRYNVSEFVKEEKAKLTESNQSISEGEEEAKIDLSKFSAVFNPDSFTSIADKKRDEQTTKDESKVREISKFVSETLISGFVADIKNNVLNTPLDGFQLAKTLHKRGINLRYMGKILDMIKEDDKDLAALKSLLVRQIVSRSVKHIVNSISSKLSFEIIPYAIVHIFNCLVGYQFNSKPEIELESELKEIYASTNDFSSFVSLTPDSVQKAIEKEAFVRFRTQLQANWIEEIGLVQLFRELSIMLGLQWRQADYKFTAASVVETSTTTTSKTKKSKAVETSKTTFAITDLVNILPVVKTTTVKSTLAEETLEACKVSIAQGKKELGLELLGESLSIHEQVYGLVHPEVSKAYSQVALLYNELDQKDLACEFGKKAVIISERVNGIDSTDTIFVYLNLALFQHANGNTIGALNAIKHAFQYWLTMFGINHPDTITTMTNIAIMLSSLKLFQEAKGWYERSLTLASDINGEQSISVATLHFMLAQSYASLGEIEESIKYMRLSHGVFLTLSGSEDKNTLDAANWIEQLEKALEGKHNAELAAEQQVKVEKFTKAAAKLSPQQRENILKKLNVNNDGSAISKEELEKISVDELLKFIEIETADSPAVVASKTTKSSASKSNEDGSVITTPGAKNKNKKKSNRNKRK</sequence>
<reference evidence="4 5" key="1">
    <citation type="journal article" date="2016" name="Proc. Natl. Acad. Sci. U.S.A.">
        <title>Comparative genomics of biotechnologically important yeasts.</title>
        <authorList>
            <person name="Riley R."/>
            <person name="Haridas S."/>
            <person name="Wolfe K.H."/>
            <person name="Lopes M.R."/>
            <person name="Hittinger C.T."/>
            <person name="Goeker M."/>
            <person name="Salamov A.A."/>
            <person name="Wisecaver J.H."/>
            <person name="Long T.M."/>
            <person name="Calvey C.H."/>
            <person name="Aerts A.L."/>
            <person name="Barry K.W."/>
            <person name="Choi C."/>
            <person name="Clum A."/>
            <person name="Coughlan A.Y."/>
            <person name="Deshpande S."/>
            <person name="Douglass A.P."/>
            <person name="Hanson S.J."/>
            <person name="Klenk H.-P."/>
            <person name="LaButti K.M."/>
            <person name="Lapidus A."/>
            <person name="Lindquist E.A."/>
            <person name="Lipzen A.M."/>
            <person name="Meier-Kolthoff J.P."/>
            <person name="Ohm R.A."/>
            <person name="Otillar R.P."/>
            <person name="Pangilinan J.L."/>
            <person name="Peng Y."/>
            <person name="Rokas A."/>
            <person name="Rosa C.A."/>
            <person name="Scheuner C."/>
            <person name="Sibirny A.A."/>
            <person name="Slot J.C."/>
            <person name="Stielow J.B."/>
            <person name="Sun H."/>
            <person name="Kurtzman C.P."/>
            <person name="Blackwell M."/>
            <person name="Grigoriev I.V."/>
            <person name="Jeffries T.W."/>
        </authorList>
    </citation>
    <scope>NUCLEOTIDE SEQUENCE [LARGE SCALE GENOMIC DNA]</scope>
    <source>
        <strain evidence="4 5">DSM 6958</strain>
    </source>
</reference>
<dbReference type="InterPro" id="IPR027523">
    <property type="entry name" value="CLU_prot"/>
</dbReference>
<feature type="domain" description="Clu" evidence="3">
    <location>
        <begin position="305"/>
        <end position="562"/>
    </location>
</feature>
<dbReference type="SUPFAM" id="SSF48452">
    <property type="entry name" value="TPR-like"/>
    <property type="match status" value="2"/>
</dbReference>
<feature type="compositionally biased region" description="Low complexity" evidence="2">
    <location>
        <begin position="1190"/>
        <end position="1202"/>
    </location>
</feature>
<dbReference type="InterPro" id="IPR028275">
    <property type="entry name" value="CLU_N"/>
</dbReference>
<dbReference type="CDD" id="cd15466">
    <property type="entry name" value="CLU-central"/>
    <property type="match status" value="1"/>
</dbReference>
<proteinExistence type="predicted"/>
<dbReference type="GO" id="GO:0003729">
    <property type="term" value="F:mRNA binding"/>
    <property type="evidence" value="ECO:0007669"/>
    <property type="project" value="TreeGrafter"/>
</dbReference>
<evidence type="ECO:0000256" key="2">
    <source>
        <dbReference type="SAM" id="MobiDB-lite"/>
    </source>
</evidence>
<dbReference type="Pfam" id="PF13424">
    <property type="entry name" value="TPR_12"/>
    <property type="match status" value="1"/>
</dbReference>
<dbReference type="Gene3D" id="1.25.40.10">
    <property type="entry name" value="Tetratricopeptide repeat domain"/>
    <property type="match status" value="1"/>
</dbReference>
<organism evidence="4 5">
    <name type="scientific">Nadsonia fulvescens var. elongata DSM 6958</name>
    <dbReference type="NCBI Taxonomy" id="857566"/>
    <lineage>
        <taxon>Eukaryota</taxon>
        <taxon>Fungi</taxon>
        <taxon>Dikarya</taxon>
        <taxon>Ascomycota</taxon>
        <taxon>Saccharomycotina</taxon>
        <taxon>Dipodascomycetes</taxon>
        <taxon>Dipodascales</taxon>
        <taxon>Dipodascales incertae sedis</taxon>
        <taxon>Nadsonia</taxon>
    </lineage>
</organism>
<dbReference type="InterPro" id="IPR033646">
    <property type="entry name" value="CLU-central"/>
</dbReference>
<dbReference type="PANTHER" id="PTHR12601">
    <property type="entry name" value="EUKARYOTIC TRANSLATION INITIATION FACTOR 3 SUBUNIT EIF-3"/>
    <property type="match status" value="1"/>
</dbReference>
<dbReference type="PROSITE" id="PS51823">
    <property type="entry name" value="CLU"/>
    <property type="match status" value="1"/>
</dbReference>
<protein>
    <recommendedName>
        <fullName evidence="3">Clu domain-containing protein</fullName>
    </recommendedName>
</protein>
<feature type="compositionally biased region" description="Basic residues" evidence="2">
    <location>
        <begin position="1217"/>
        <end position="1229"/>
    </location>
</feature>
<feature type="region of interest" description="Disordered" evidence="2">
    <location>
        <begin position="1190"/>
        <end position="1229"/>
    </location>
</feature>
<accession>A0A1E3PEB5</accession>
<dbReference type="InterPro" id="IPR011990">
    <property type="entry name" value="TPR-like_helical_dom_sf"/>
</dbReference>
<dbReference type="EMBL" id="KV454414">
    <property type="protein sequence ID" value="ODQ63650.1"/>
    <property type="molecule type" value="Genomic_DNA"/>
</dbReference>
<dbReference type="Proteomes" id="UP000095009">
    <property type="component" value="Unassembled WGS sequence"/>
</dbReference>
<dbReference type="InterPro" id="IPR023231">
    <property type="entry name" value="GSKIP_dom_sf"/>
</dbReference>
<dbReference type="SMART" id="SM00028">
    <property type="entry name" value="TPR"/>
    <property type="match status" value="4"/>
</dbReference>
<dbReference type="PANTHER" id="PTHR12601:SF6">
    <property type="entry name" value="CLUSTERED MITOCHONDRIA PROTEIN HOMOLOG"/>
    <property type="match status" value="1"/>
</dbReference>
<evidence type="ECO:0000313" key="4">
    <source>
        <dbReference type="EMBL" id="ODQ63650.1"/>
    </source>
</evidence>
<evidence type="ECO:0000256" key="1">
    <source>
        <dbReference type="ARBA" id="ARBA00022490"/>
    </source>
</evidence>
<dbReference type="GO" id="GO:0048312">
    <property type="term" value="P:intracellular distribution of mitochondria"/>
    <property type="evidence" value="ECO:0007669"/>
    <property type="project" value="TreeGrafter"/>
</dbReference>
<keyword evidence="1" id="KW-0963">Cytoplasm</keyword>
<dbReference type="AlphaFoldDB" id="A0A1E3PEB5"/>